<dbReference type="PANTHER" id="PTHR43806">
    <property type="entry name" value="PEPTIDASE S8"/>
    <property type="match status" value="1"/>
</dbReference>
<feature type="active site" description="Charge relay system" evidence="5 6">
    <location>
        <position position="200"/>
    </location>
</feature>
<evidence type="ECO:0000313" key="12">
    <source>
        <dbReference type="Proteomes" id="UP000748308"/>
    </source>
</evidence>
<dbReference type="Pfam" id="PF13620">
    <property type="entry name" value="CarboxypepD_reg"/>
    <property type="match status" value="1"/>
</dbReference>
<feature type="signal peptide" evidence="8">
    <location>
        <begin position="1"/>
        <end position="23"/>
    </location>
</feature>
<evidence type="ECO:0000256" key="4">
    <source>
        <dbReference type="ARBA" id="ARBA00022825"/>
    </source>
</evidence>
<dbReference type="Gene3D" id="2.60.40.4070">
    <property type="match status" value="1"/>
</dbReference>
<dbReference type="Pfam" id="PF00082">
    <property type="entry name" value="Peptidase_S8"/>
    <property type="match status" value="1"/>
</dbReference>
<feature type="chain" id="PRO_5037314157" evidence="8">
    <location>
        <begin position="24"/>
        <end position="975"/>
    </location>
</feature>
<evidence type="ECO:0000256" key="6">
    <source>
        <dbReference type="PROSITE-ProRule" id="PRU01240"/>
    </source>
</evidence>
<dbReference type="Pfam" id="PF13860">
    <property type="entry name" value="FlgD_ig"/>
    <property type="match status" value="1"/>
</dbReference>
<feature type="domain" description="FlgD/Vpr Ig-like" evidence="10">
    <location>
        <begin position="897"/>
        <end position="962"/>
    </location>
</feature>
<dbReference type="InterPro" id="IPR023828">
    <property type="entry name" value="Peptidase_S8_Ser-AS"/>
</dbReference>
<evidence type="ECO:0000256" key="2">
    <source>
        <dbReference type="ARBA" id="ARBA00022670"/>
    </source>
</evidence>
<evidence type="ECO:0000259" key="10">
    <source>
        <dbReference type="Pfam" id="PF13860"/>
    </source>
</evidence>
<feature type="domain" description="Peptidase S8/S53" evidence="9">
    <location>
        <begin position="191"/>
        <end position="484"/>
    </location>
</feature>
<dbReference type="PRINTS" id="PR00723">
    <property type="entry name" value="SUBTILISIN"/>
</dbReference>
<dbReference type="InterPro" id="IPR036852">
    <property type="entry name" value="Peptidase_S8/S53_dom_sf"/>
</dbReference>
<dbReference type="AlphaFoldDB" id="A0A937XC67"/>
<dbReference type="Proteomes" id="UP000748308">
    <property type="component" value="Unassembled WGS sequence"/>
</dbReference>
<dbReference type="InterPro" id="IPR026444">
    <property type="entry name" value="Secre_tail"/>
</dbReference>
<evidence type="ECO:0000256" key="5">
    <source>
        <dbReference type="PIRSR" id="PIRSR615500-1"/>
    </source>
</evidence>
<dbReference type="PROSITE" id="PS00138">
    <property type="entry name" value="SUBTILASE_SER"/>
    <property type="match status" value="1"/>
</dbReference>
<dbReference type="EMBL" id="VGIY01000159">
    <property type="protein sequence ID" value="MBM3317652.1"/>
    <property type="molecule type" value="Genomic_DNA"/>
</dbReference>
<evidence type="ECO:0000256" key="7">
    <source>
        <dbReference type="SAM" id="MobiDB-lite"/>
    </source>
</evidence>
<dbReference type="Gene3D" id="2.60.120.260">
    <property type="entry name" value="Galactose-binding domain-like"/>
    <property type="match status" value="1"/>
</dbReference>
<dbReference type="GO" id="GO:0004252">
    <property type="term" value="F:serine-type endopeptidase activity"/>
    <property type="evidence" value="ECO:0007669"/>
    <property type="project" value="UniProtKB-UniRule"/>
</dbReference>
<dbReference type="SUPFAM" id="SSF49464">
    <property type="entry name" value="Carboxypeptidase regulatory domain-like"/>
    <property type="match status" value="1"/>
</dbReference>
<feature type="active site" description="Charge relay system" evidence="5 6">
    <location>
        <position position="436"/>
    </location>
</feature>
<evidence type="ECO:0000256" key="8">
    <source>
        <dbReference type="SAM" id="SignalP"/>
    </source>
</evidence>
<sequence>MGRFSLPILLLALVLPAALPCAAAEIHAGLESELRAIGDEDFVSVILILREQADVPGLNAALKAERARLQDRHERVVRALQAASVSQEPLLAALEAERTGAARVEGYTGYWISNLVVAKVTKGYLYELAARPDVAYIEPNFTVELIRPLDFEPADGSRPQEPGEPQRGIGVTPGLRAINADRVWYELGINGTGTIVGTCDTGVDGNHPALASRWRGLFAPASHCWLNLINNGHPNFPYDGYGHGTHVQGTICGLGAATQDTIGVAWGALWIATDPINQGAGGEFDNDIIAAYQWFADPDGNPNTHDDVPDVVQNSWRVNEGFGYNDCDSRWWAVIDNCEAAGCVTTWSAGNEGPSSTTIGSPADRATTLTNCFAVGAVDATNYSYPWPIAGFSSRGPTGCNVPPDRKIKPEVVAPGVDVYSSVPGGGYNGTYDGTSMAGPHVAGVAALMREANPDLDVDTIKEIIMATAVDLGVAGEENTYGWGMIDAYEAVLAAMTGFGRLEGTVTNASNGGTPVAGATIEILEADRATQSNISGFYAVSVAPGIYTVRATHPSFAPATYYNVAIAADETVVRNFALLDIAGPAITATTQFHSTDDTTGPYAIETTITDYSALAYRRLLYRVNGGAFQTLNLVPLPNDRYTASIPGQPHTSHVEYYIAAADVAANASTDPAGAPGNVYGFYVAPVVSFFAADIEDGAPAWSHGVVTPGFVDQWHLSTQRNHTPAGSRSWKCGDTGSGDYANLLDAGLVTPVVELGLDCYLRFWHWIEAETSAAYPGYAYDGGIVEISLDGGPWQQIFPDGGYDYIVRAGSTPGPFPAGTPFFSGTHDWQQVHFNLREFEGPAQFRFRFGSDGADVREGWFIDDLTIRGFQVDLSAVPADRLPGFALLHPADPNPFTGETRLRYELRAAGDVRLALFDPSGRLVRTLVSGHQPAGLHQSLWDGRDEQSRPVAPGVYFYRLQAGDKTVAQKVIVTR</sequence>
<evidence type="ECO:0000256" key="1">
    <source>
        <dbReference type="ARBA" id="ARBA00011073"/>
    </source>
</evidence>
<comment type="similarity">
    <text evidence="1 6">Belongs to the peptidase S8 family.</text>
</comment>
<gene>
    <name evidence="11" type="ORF">FJY75_07345</name>
</gene>
<evidence type="ECO:0000259" key="9">
    <source>
        <dbReference type="Pfam" id="PF00082"/>
    </source>
</evidence>
<dbReference type="PROSITE" id="PS51892">
    <property type="entry name" value="SUBTILASE"/>
    <property type="match status" value="1"/>
</dbReference>
<protein>
    <submittedName>
        <fullName evidence="11">S8 family serine peptidase</fullName>
    </submittedName>
</protein>
<dbReference type="Gene3D" id="2.60.40.1120">
    <property type="entry name" value="Carboxypeptidase-like, regulatory domain"/>
    <property type="match status" value="1"/>
</dbReference>
<dbReference type="InterPro" id="IPR008969">
    <property type="entry name" value="CarboxyPept-like_regulatory"/>
</dbReference>
<keyword evidence="2 6" id="KW-0645">Protease</keyword>
<reference evidence="11" key="1">
    <citation type="submission" date="2019-03" db="EMBL/GenBank/DDBJ databases">
        <title>Lake Tanganyika Metagenome-Assembled Genomes (MAGs).</title>
        <authorList>
            <person name="Tran P."/>
        </authorList>
    </citation>
    <scope>NUCLEOTIDE SEQUENCE</scope>
    <source>
        <strain evidence="11">M_DeepCast_400m_m2_100</strain>
    </source>
</reference>
<name>A0A937XC67_UNCEI</name>
<dbReference type="InterPro" id="IPR050131">
    <property type="entry name" value="Peptidase_S8_subtilisin-like"/>
</dbReference>
<evidence type="ECO:0000256" key="3">
    <source>
        <dbReference type="ARBA" id="ARBA00022801"/>
    </source>
</evidence>
<dbReference type="SUPFAM" id="SSF52743">
    <property type="entry name" value="Subtilisin-like"/>
    <property type="match status" value="1"/>
</dbReference>
<proteinExistence type="inferred from homology"/>
<dbReference type="GO" id="GO:0006508">
    <property type="term" value="P:proteolysis"/>
    <property type="evidence" value="ECO:0007669"/>
    <property type="project" value="UniProtKB-KW"/>
</dbReference>
<keyword evidence="8" id="KW-0732">Signal</keyword>
<accession>A0A937XC67</accession>
<evidence type="ECO:0000313" key="11">
    <source>
        <dbReference type="EMBL" id="MBM3317652.1"/>
    </source>
</evidence>
<dbReference type="InterPro" id="IPR015500">
    <property type="entry name" value="Peptidase_S8_subtilisin-rel"/>
</dbReference>
<keyword evidence="3 6" id="KW-0378">Hydrolase</keyword>
<dbReference type="InterPro" id="IPR000209">
    <property type="entry name" value="Peptidase_S8/S53_dom"/>
</dbReference>
<feature type="active site" description="Charge relay system" evidence="5 6">
    <location>
        <position position="243"/>
    </location>
</feature>
<dbReference type="InterPro" id="IPR025965">
    <property type="entry name" value="FlgD/Vpr_Ig-like"/>
</dbReference>
<comment type="caution">
    <text evidence="11">The sequence shown here is derived from an EMBL/GenBank/DDBJ whole genome shotgun (WGS) entry which is preliminary data.</text>
</comment>
<feature type="region of interest" description="Disordered" evidence="7">
    <location>
        <begin position="152"/>
        <end position="171"/>
    </location>
</feature>
<dbReference type="Gene3D" id="3.40.50.200">
    <property type="entry name" value="Peptidase S8/S53 domain"/>
    <property type="match status" value="1"/>
</dbReference>
<keyword evidence="4 6" id="KW-0720">Serine protease</keyword>
<dbReference type="NCBIfam" id="TIGR04183">
    <property type="entry name" value="Por_Secre_tail"/>
    <property type="match status" value="1"/>
</dbReference>
<dbReference type="PANTHER" id="PTHR43806:SF67">
    <property type="entry name" value="EGF-LIKE DOMAIN-CONTAINING PROTEIN"/>
    <property type="match status" value="1"/>
</dbReference>
<organism evidence="11 12">
    <name type="scientific">Eiseniibacteriota bacterium</name>
    <dbReference type="NCBI Taxonomy" id="2212470"/>
    <lineage>
        <taxon>Bacteria</taxon>
        <taxon>Candidatus Eiseniibacteriota</taxon>
    </lineage>
</organism>